<accession>A0A2V2ZQQ7</accession>
<dbReference type="Proteomes" id="UP000247150">
    <property type="component" value="Unassembled WGS sequence"/>
</dbReference>
<dbReference type="EMBL" id="QGTW01000010">
    <property type="protein sequence ID" value="PWW26646.1"/>
    <property type="molecule type" value="Genomic_DNA"/>
</dbReference>
<name>A0A2V2ZQQ7_9BACI</name>
<protein>
    <submittedName>
        <fullName evidence="1">Uncharacterized protein</fullName>
    </submittedName>
</protein>
<evidence type="ECO:0000313" key="2">
    <source>
        <dbReference type="Proteomes" id="UP000247150"/>
    </source>
</evidence>
<evidence type="ECO:0000313" key="1">
    <source>
        <dbReference type="EMBL" id="PWW26646.1"/>
    </source>
</evidence>
<comment type="caution">
    <text evidence="1">The sequence shown here is derived from an EMBL/GenBank/DDBJ whole genome shotgun (WGS) entry which is preliminary data.</text>
</comment>
<organism evidence="1 2">
    <name type="scientific">Cytobacillus oceanisediminis</name>
    <dbReference type="NCBI Taxonomy" id="665099"/>
    <lineage>
        <taxon>Bacteria</taxon>
        <taxon>Bacillati</taxon>
        <taxon>Bacillota</taxon>
        <taxon>Bacilli</taxon>
        <taxon>Bacillales</taxon>
        <taxon>Bacillaceae</taxon>
        <taxon>Cytobacillus</taxon>
    </lineage>
</organism>
<gene>
    <name evidence="1" type="ORF">DFO73_110220</name>
</gene>
<proteinExistence type="predicted"/>
<dbReference type="AlphaFoldDB" id="A0A2V2ZQQ7"/>
<dbReference type="OrthoDB" id="2883442at2"/>
<reference evidence="1 2" key="1">
    <citation type="submission" date="2018-05" db="EMBL/GenBank/DDBJ databases">
        <title>Freshwater and sediment microbial communities from various areas in North America, analyzing microbe dynamics in response to fracking.</title>
        <authorList>
            <person name="Lamendella R."/>
        </authorList>
    </citation>
    <scope>NUCLEOTIDE SEQUENCE [LARGE SCALE GENOMIC DNA]</scope>
    <source>
        <strain evidence="1 2">15_TX</strain>
    </source>
</reference>
<sequence length="115" mass="13116">MTIRMDISFTMRGDSFSPELLEKKTGWTLSRKDFGSADLCPPISLSNSNDGEECLKWIVEAVHNYINTVKECGAEESYLDIAVYYKGQCNMAFEPDLLRRISELNVPFLISCYED</sequence>
<dbReference type="RefSeq" id="WP_110066216.1">
    <property type="nucleotide sequence ID" value="NZ_QGTW01000010.1"/>
</dbReference>